<name>A0A6M3LMN4_9ZZZZ</name>
<dbReference type="AlphaFoldDB" id="A0A6M3LMN4"/>
<gene>
    <name evidence="1" type="ORF">MM415B07980_0009</name>
</gene>
<protein>
    <recommendedName>
        <fullName evidence="2">C2H2-type domain-containing protein</fullName>
    </recommendedName>
</protein>
<evidence type="ECO:0000313" key="1">
    <source>
        <dbReference type="EMBL" id="QJA96587.1"/>
    </source>
</evidence>
<accession>A0A6M3LMN4</accession>
<reference evidence="1" key="1">
    <citation type="submission" date="2020-03" db="EMBL/GenBank/DDBJ databases">
        <title>The deep terrestrial virosphere.</title>
        <authorList>
            <person name="Holmfeldt K."/>
            <person name="Nilsson E."/>
            <person name="Simone D."/>
            <person name="Lopez-Fernandez M."/>
            <person name="Wu X."/>
            <person name="de Brujin I."/>
            <person name="Lundin D."/>
            <person name="Andersson A."/>
            <person name="Bertilsson S."/>
            <person name="Dopson M."/>
        </authorList>
    </citation>
    <scope>NUCLEOTIDE SEQUENCE</scope>
    <source>
        <strain evidence="1">MM415B07980</strain>
    </source>
</reference>
<dbReference type="EMBL" id="MT143414">
    <property type="protein sequence ID" value="QJA96587.1"/>
    <property type="molecule type" value="Genomic_DNA"/>
</dbReference>
<organism evidence="1">
    <name type="scientific">viral metagenome</name>
    <dbReference type="NCBI Taxonomy" id="1070528"/>
    <lineage>
        <taxon>unclassified sequences</taxon>
        <taxon>metagenomes</taxon>
        <taxon>organismal metagenomes</taxon>
    </lineage>
</organism>
<sequence>MAEPPMSYTAERGRVRIWTCSLCGKRFEWKDEPGAEWLGSHKHLDDYDWKRITIVCSAKCKEKARE</sequence>
<proteinExistence type="predicted"/>
<evidence type="ECO:0008006" key="2">
    <source>
        <dbReference type="Google" id="ProtNLM"/>
    </source>
</evidence>